<comment type="caution">
    <text evidence="2">The sequence shown here is derived from an EMBL/GenBank/DDBJ whole genome shotgun (WGS) entry which is preliminary data.</text>
</comment>
<accession>A0A6H9XQI4</accession>
<name>A0A6H9XQI4_9CORY</name>
<feature type="transmembrane region" description="Helical" evidence="1">
    <location>
        <begin position="81"/>
        <end position="106"/>
    </location>
</feature>
<evidence type="ECO:0000256" key="1">
    <source>
        <dbReference type="SAM" id="Phobius"/>
    </source>
</evidence>
<keyword evidence="1" id="KW-0812">Transmembrane</keyword>
<reference evidence="2 3" key="1">
    <citation type="submission" date="2018-06" db="EMBL/GenBank/DDBJ databases">
        <authorList>
            <consortium name="Pathogen Informatics"/>
            <person name="Doyle S."/>
        </authorList>
    </citation>
    <scope>NUCLEOTIDE SEQUENCE [LARGE SCALE GENOMIC DNA]</scope>
    <source>
        <strain evidence="2 3">NCTC10254</strain>
    </source>
</reference>
<keyword evidence="1" id="KW-0472">Membrane</keyword>
<organism evidence="2 3">
    <name type="scientific">Corynebacterium matruchotii</name>
    <dbReference type="NCBI Taxonomy" id="43768"/>
    <lineage>
        <taxon>Bacteria</taxon>
        <taxon>Bacillati</taxon>
        <taxon>Actinomycetota</taxon>
        <taxon>Actinomycetes</taxon>
        <taxon>Mycobacteriales</taxon>
        <taxon>Corynebacteriaceae</taxon>
        <taxon>Corynebacterium</taxon>
    </lineage>
</organism>
<protein>
    <submittedName>
        <fullName evidence="2">Cytochrome c-type biogenesis protein</fullName>
    </submittedName>
</protein>
<evidence type="ECO:0000313" key="2">
    <source>
        <dbReference type="EMBL" id="SPW24201.1"/>
    </source>
</evidence>
<dbReference type="PANTHER" id="PTHR31272">
    <property type="entry name" value="CYTOCHROME C-TYPE BIOGENESIS PROTEIN HI_1454-RELATED"/>
    <property type="match status" value="1"/>
</dbReference>
<dbReference type="PANTHER" id="PTHR31272:SF4">
    <property type="entry name" value="CYTOCHROME C-TYPE BIOGENESIS PROTEIN HI_1454-RELATED"/>
    <property type="match status" value="1"/>
</dbReference>
<dbReference type="Proteomes" id="UP000249886">
    <property type="component" value="Unassembled WGS sequence"/>
</dbReference>
<sequence>MLTTAAIGTTFATTAATGPLFLGILAAMAAGLVSFASPCVIPLVPGYISYLAGLVGGTVTYHDNNGPLVTKQSRLKVTTAALLFVLGFTTIFILTSVTVFGAISFLTLSSAILMRIGGAITILMGIIFLGGIPFLQQEKRIQPTTTWSTWVGAPLLGAVFALGWTPCLGPTLASIISVAAGTEGMTAARGILLIIGYCLGLGIPFILVAFGSTKAMTGVGFLRRHSRTIQLIGGITLILVGLALITGLWGDFINWIRIITSEFGATLI</sequence>
<proteinExistence type="predicted"/>
<dbReference type="GeneID" id="84573002"/>
<feature type="transmembrane region" description="Helical" evidence="1">
    <location>
        <begin position="112"/>
        <end position="135"/>
    </location>
</feature>
<dbReference type="AlphaFoldDB" id="A0A6H9XQI4"/>
<keyword evidence="1" id="KW-1133">Transmembrane helix</keyword>
<dbReference type="InterPro" id="IPR051790">
    <property type="entry name" value="Cytochrome_c-biogenesis_DsbD"/>
</dbReference>
<evidence type="ECO:0000313" key="3">
    <source>
        <dbReference type="Proteomes" id="UP000249886"/>
    </source>
</evidence>
<gene>
    <name evidence="2" type="ORF">NCTC10254_00571</name>
</gene>
<dbReference type="RefSeq" id="WP_005524612.1">
    <property type="nucleotide sequence ID" value="NZ_CAUSZY010000059.1"/>
</dbReference>
<feature type="transmembrane region" description="Helical" evidence="1">
    <location>
        <begin position="186"/>
        <end position="210"/>
    </location>
</feature>
<feature type="transmembrane region" description="Helical" evidence="1">
    <location>
        <begin position="231"/>
        <end position="250"/>
    </location>
</feature>
<dbReference type="EMBL" id="UARK01000001">
    <property type="protein sequence ID" value="SPW24201.1"/>
    <property type="molecule type" value="Genomic_DNA"/>
</dbReference>